<feature type="compositionally biased region" description="Basic and acidic residues" evidence="5">
    <location>
        <begin position="164"/>
        <end position="196"/>
    </location>
</feature>
<feature type="compositionally biased region" description="Basic and acidic residues" evidence="5">
    <location>
        <begin position="130"/>
        <end position="141"/>
    </location>
</feature>
<evidence type="ECO:0000256" key="3">
    <source>
        <dbReference type="ARBA" id="ARBA00023163"/>
    </source>
</evidence>
<dbReference type="SMART" id="SM00719">
    <property type="entry name" value="Plus3"/>
    <property type="match status" value="1"/>
</dbReference>
<dbReference type="GO" id="GO:0016593">
    <property type="term" value="C:Cdc73/Paf1 complex"/>
    <property type="evidence" value="ECO:0007669"/>
    <property type="project" value="TreeGrafter"/>
</dbReference>
<dbReference type="OrthoDB" id="166375at2759"/>
<dbReference type="GO" id="GO:0003677">
    <property type="term" value="F:DNA binding"/>
    <property type="evidence" value="ECO:0007669"/>
    <property type="project" value="InterPro"/>
</dbReference>
<dbReference type="SUPFAM" id="SSF159042">
    <property type="entry name" value="Plus3-like"/>
    <property type="match status" value="1"/>
</dbReference>
<keyword evidence="3" id="KW-0804">Transcription</keyword>
<dbReference type="InterPro" id="IPR004343">
    <property type="entry name" value="Plus-3_dom"/>
</dbReference>
<feature type="compositionally biased region" description="Acidic residues" evidence="5">
    <location>
        <begin position="198"/>
        <end position="211"/>
    </location>
</feature>
<name>A0A5N6KT32_9ROSI</name>
<feature type="region of interest" description="Disordered" evidence="5">
    <location>
        <begin position="377"/>
        <end position="402"/>
    </location>
</feature>
<feature type="compositionally biased region" description="Basic and acidic residues" evidence="5">
    <location>
        <begin position="386"/>
        <end position="398"/>
    </location>
</feature>
<dbReference type="AlphaFoldDB" id="A0A5N6KT32"/>
<evidence type="ECO:0000256" key="2">
    <source>
        <dbReference type="ARBA" id="ARBA00023015"/>
    </source>
</evidence>
<evidence type="ECO:0000256" key="4">
    <source>
        <dbReference type="ARBA" id="ARBA00023242"/>
    </source>
</evidence>
<feature type="region of interest" description="Disordered" evidence="5">
    <location>
        <begin position="1"/>
        <end position="85"/>
    </location>
</feature>
<dbReference type="Pfam" id="PF03126">
    <property type="entry name" value="Plus-3"/>
    <property type="match status" value="1"/>
</dbReference>
<dbReference type="EMBL" id="VIBQ01000012">
    <property type="protein sequence ID" value="KAB8342945.1"/>
    <property type="molecule type" value="Genomic_DNA"/>
</dbReference>
<dbReference type="Gene3D" id="3.90.70.200">
    <property type="entry name" value="Plus-3 domain"/>
    <property type="match status" value="1"/>
</dbReference>
<gene>
    <name evidence="7" type="ORF">FH972_022541</name>
</gene>
<organism evidence="7 8">
    <name type="scientific">Carpinus fangiana</name>
    <dbReference type="NCBI Taxonomy" id="176857"/>
    <lineage>
        <taxon>Eukaryota</taxon>
        <taxon>Viridiplantae</taxon>
        <taxon>Streptophyta</taxon>
        <taxon>Embryophyta</taxon>
        <taxon>Tracheophyta</taxon>
        <taxon>Spermatophyta</taxon>
        <taxon>Magnoliopsida</taxon>
        <taxon>eudicotyledons</taxon>
        <taxon>Gunneridae</taxon>
        <taxon>Pentapetalae</taxon>
        <taxon>rosids</taxon>
        <taxon>fabids</taxon>
        <taxon>Fagales</taxon>
        <taxon>Betulaceae</taxon>
        <taxon>Carpinus</taxon>
    </lineage>
</organism>
<proteinExistence type="predicted"/>
<feature type="region of interest" description="Disordered" evidence="5">
    <location>
        <begin position="119"/>
        <end position="223"/>
    </location>
</feature>
<dbReference type="InterPro" id="IPR036128">
    <property type="entry name" value="Plus3-like_sf"/>
</dbReference>
<reference evidence="7 8" key="1">
    <citation type="submission" date="2019-06" db="EMBL/GenBank/DDBJ databases">
        <title>A chromosomal-level reference genome of Carpinus fangiana (Coryloideae, Betulaceae).</title>
        <authorList>
            <person name="Yang X."/>
            <person name="Wang Z."/>
            <person name="Zhang L."/>
            <person name="Hao G."/>
            <person name="Liu J."/>
            <person name="Yang Y."/>
        </authorList>
    </citation>
    <scope>NUCLEOTIDE SEQUENCE [LARGE SCALE GENOMIC DNA]</scope>
    <source>
        <strain evidence="7">Cfa_2016G</strain>
        <tissue evidence="7">Leaf</tissue>
    </source>
</reference>
<keyword evidence="4" id="KW-0539">Nucleus</keyword>
<comment type="caution">
    <text evidence="7">The sequence shown here is derived from an EMBL/GenBank/DDBJ whole genome shotgun (WGS) entry which is preliminary data.</text>
</comment>
<dbReference type="PROSITE" id="PS51360">
    <property type="entry name" value="PLUS3"/>
    <property type="match status" value="1"/>
</dbReference>
<accession>A0A5N6KT32</accession>
<evidence type="ECO:0000313" key="8">
    <source>
        <dbReference type="Proteomes" id="UP000327013"/>
    </source>
</evidence>
<evidence type="ECO:0000256" key="1">
    <source>
        <dbReference type="ARBA" id="ARBA00004123"/>
    </source>
</evidence>
<feature type="compositionally biased region" description="Polar residues" evidence="5">
    <location>
        <begin position="512"/>
        <end position="534"/>
    </location>
</feature>
<dbReference type="PANTHER" id="PTHR13115">
    <property type="entry name" value="RNA POLYMERASE-ASSOCIATED PROTEIN RTF1 HOMOLOG"/>
    <property type="match status" value="1"/>
</dbReference>
<dbReference type="GO" id="GO:1990269">
    <property type="term" value="F:RNA polymerase II C-terminal domain phosphoserine binding"/>
    <property type="evidence" value="ECO:0007669"/>
    <property type="project" value="TreeGrafter"/>
</dbReference>
<evidence type="ECO:0000259" key="6">
    <source>
        <dbReference type="PROSITE" id="PS51360"/>
    </source>
</evidence>
<sequence>MASSSRSRSRSMSASRSPPSRTAPRIGGQKRGGRGRNRDVSEDEGEASDIRSPDSLGSGAMSESESERAPSADADDESVLFPLEGKFMSESDRVEIMGLPEIRREEILAERAQQMEEQRISMKLRQRAQAQEKEDAKAAERQKRKAAAVDLDESPRKAARPRTKASEALDQLKKSRADKAERARTGETMSKSKTDQLFDNDEEESEVEFDEGQPRTPAATVDESASVKDFARIVVGRSNFTDVCYTPGYENAVSGCFIRVCIGPDAQQSGKLTYRLYQIKNFASGRPYALEGRNGRLLYTDQWAVTSNGKAERKWEMKSSSNSPFTQEEFEHYKKSTLDTGKKLPSKAFLESKLTQLKNLSNHVWTDAEITHKLNRSAELQNPSVDRQKLQEERKKAEDEGDEATIAKIDKQLAAANKAKTVTHNVSQSKQIPAPTQQDRLAKINLANRKANIENIRRAQIEEKKAAQAVLRGEGKANRLERVRTFAKTFHDASGVKDSLRVDDLFGDASDVSKSGTPAISRAGTPTASQSNGTGKKKRQTDDEVMAALDMDIDIQI</sequence>
<evidence type="ECO:0000313" key="7">
    <source>
        <dbReference type="EMBL" id="KAB8342945.1"/>
    </source>
</evidence>
<keyword evidence="2" id="KW-0805">Transcription regulation</keyword>
<protein>
    <recommendedName>
        <fullName evidence="6">Plus3 domain-containing protein</fullName>
    </recommendedName>
</protein>
<feature type="domain" description="Plus3" evidence="6">
    <location>
        <begin position="224"/>
        <end position="362"/>
    </location>
</feature>
<dbReference type="PANTHER" id="PTHR13115:SF8">
    <property type="entry name" value="RNA POLYMERASE-ASSOCIATED PROTEIN RTF1 HOMOLOG"/>
    <property type="match status" value="1"/>
</dbReference>
<feature type="region of interest" description="Disordered" evidence="5">
    <location>
        <begin position="507"/>
        <end position="543"/>
    </location>
</feature>
<keyword evidence="8" id="KW-1185">Reference proteome</keyword>
<comment type="subcellular location">
    <subcellularLocation>
        <location evidence="1">Nucleus</location>
    </subcellularLocation>
</comment>
<evidence type="ECO:0000256" key="5">
    <source>
        <dbReference type="SAM" id="MobiDB-lite"/>
    </source>
</evidence>
<feature type="compositionally biased region" description="Low complexity" evidence="5">
    <location>
        <begin position="1"/>
        <end position="20"/>
    </location>
</feature>
<dbReference type="Proteomes" id="UP000327013">
    <property type="component" value="Unassembled WGS sequence"/>
</dbReference>